<evidence type="ECO:0000313" key="2">
    <source>
        <dbReference type="Proteomes" id="UP000078446"/>
    </source>
</evidence>
<dbReference type="EMBL" id="LXHE01000023">
    <property type="protein sequence ID" value="OAU99257.1"/>
    <property type="molecule type" value="Genomic_DNA"/>
</dbReference>
<accession>A0A7Z0UWP1</accession>
<proteinExistence type="predicted"/>
<protein>
    <submittedName>
        <fullName evidence="1">Uncharacterized protein</fullName>
    </submittedName>
</protein>
<organism evidence="1 2">
    <name type="scientific">Moraxella catarrhalis</name>
    <name type="common">Branhamella catarrhalis</name>
    <dbReference type="NCBI Taxonomy" id="480"/>
    <lineage>
        <taxon>Bacteria</taxon>
        <taxon>Pseudomonadati</taxon>
        <taxon>Pseudomonadota</taxon>
        <taxon>Gammaproteobacteria</taxon>
        <taxon>Moraxellales</taxon>
        <taxon>Moraxellaceae</taxon>
        <taxon>Moraxella</taxon>
    </lineage>
</organism>
<dbReference type="Proteomes" id="UP000078446">
    <property type="component" value="Unassembled WGS sequence"/>
</dbReference>
<reference evidence="1 2" key="1">
    <citation type="journal article" date="2016" name="Genome Biol. Evol.">
        <title>Comparative Genomic Analyses of the Moraxella catarrhalis Serosensitive and Seroresistant Lineages Demonstrate Their Independent Evolution.</title>
        <authorList>
            <person name="Earl J.P."/>
            <person name="de Vries S.P."/>
            <person name="Ahmed A."/>
            <person name="Powell E."/>
            <person name="Schultz M.P."/>
            <person name="Hermans P.W."/>
            <person name="Hill D.J."/>
            <person name="Zhou Z."/>
            <person name="Constantinidou C.I."/>
            <person name="Hu F.Z."/>
            <person name="Bootsma H.J."/>
            <person name="Ehrlich G.D."/>
        </authorList>
    </citation>
    <scope>NUCLEOTIDE SEQUENCE [LARGE SCALE GENOMIC DNA]</scope>
    <source>
        <strain evidence="1 2">Z7574</strain>
    </source>
</reference>
<sequence length="40" mass="4551">MPNLPKLQSLVQNILASKISDILDVSHSNKKSWLWVAKFT</sequence>
<gene>
    <name evidence="1" type="ORF">AO382_2100</name>
</gene>
<name>A0A7Z0UWP1_MORCA</name>
<dbReference type="AlphaFoldDB" id="A0A7Z0UWP1"/>
<comment type="caution">
    <text evidence="1">The sequence shown here is derived from an EMBL/GenBank/DDBJ whole genome shotgun (WGS) entry which is preliminary data.</text>
</comment>
<evidence type="ECO:0000313" key="1">
    <source>
        <dbReference type="EMBL" id="OAU99257.1"/>
    </source>
</evidence>